<dbReference type="InterPro" id="IPR051363">
    <property type="entry name" value="RLR_Helicase"/>
</dbReference>
<sequence>MTNGNESKHAYNLFFGNISPYHLRPLLYENTADAPLNLHEYQYELVEKALQGENILICAPTGSGKTIAAAYITREHIFELRKNQKIAKIVFVVPSVPLVEQQTNQFKRFLGHCAKIIGRHGGSEELDFNSLISSVDIIVLTPQVLV</sequence>
<name>A0A914ZCM0_9BILA</name>
<dbReference type="PROSITE" id="PS51192">
    <property type="entry name" value="HELICASE_ATP_BIND_1"/>
    <property type="match status" value="1"/>
</dbReference>
<dbReference type="GO" id="GO:0005737">
    <property type="term" value="C:cytoplasm"/>
    <property type="evidence" value="ECO:0007669"/>
    <property type="project" value="TreeGrafter"/>
</dbReference>
<organism evidence="2 3">
    <name type="scientific">Panagrolaimus superbus</name>
    <dbReference type="NCBI Taxonomy" id="310955"/>
    <lineage>
        <taxon>Eukaryota</taxon>
        <taxon>Metazoa</taxon>
        <taxon>Ecdysozoa</taxon>
        <taxon>Nematoda</taxon>
        <taxon>Chromadorea</taxon>
        <taxon>Rhabditida</taxon>
        <taxon>Tylenchina</taxon>
        <taxon>Panagrolaimomorpha</taxon>
        <taxon>Panagrolaimoidea</taxon>
        <taxon>Panagrolaimidae</taxon>
        <taxon>Panagrolaimus</taxon>
    </lineage>
</organism>
<dbReference type="GO" id="GO:0003676">
    <property type="term" value="F:nucleic acid binding"/>
    <property type="evidence" value="ECO:0007669"/>
    <property type="project" value="InterPro"/>
</dbReference>
<keyword evidence="2" id="KW-1185">Reference proteome</keyword>
<dbReference type="Proteomes" id="UP000887577">
    <property type="component" value="Unplaced"/>
</dbReference>
<evidence type="ECO:0000313" key="2">
    <source>
        <dbReference type="Proteomes" id="UP000887577"/>
    </source>
</evidence>
<feature type="domain" description="Helicase ATP-binding" evidence="1">
    <location>
        <begin position="46"/>
        <end position="146"/>
    </location>
</feature>
<dbReference type="GO" id="GO:0005524">
    <property type="term" value="F:ATP binding"/>
    <property type="evidence" value="ECO:0007669"/>
    <property type="project" value="InterPro"/>
</dbReference>
<dbReference type="Gene3D" id="3.40.50.300">
    <property type="entry name" value="P-loop containing nucleotide triphosphate hydrolases"/>
    <property type="match status" value="1"/>
</dbReference>
<dbReference type="InterPro" id="IPR027417">
    <property type="entry name" value="P-loop_NTPase"/>
</dbReference>
<dbReference type="SUPFAM" id="SSF52540">
    <property type="entry name" value="P-loop containing nucleoside triphosphate hydrolases"/>
    <property type="match status" value="1"/>
</dbReference>
<accession>A0A914ZCM0</accession>
<dbReference type="Pfam" id="PF00270">
    <property type="entry name" value="DEAD"/>
    <property type="match status" value="1"/>
</dbReference>
<dbReference type="WBParaSite" id="PSU_v2.g9676.t1">
    <property type="protein sequence ID" value="PSU_v2.g9676.t1"/>
    <property type="gene ID" value="PSU_v2.g9676"/>
</dbReference>
<protein>
    <submittedName>
        <fullName evidence="3">Helicase ATP-binding domain-containing protein</fullName>
    </submittedName>
</protein>
<dbReference type="InterPro" id="IPR014001">
    <property type="entry name" value="Helicase_ATP-bd"/>
</dbReference>
<dbReference type="PANTHER" id="PTHR14074">
    <property type="entry name" value="HELICASE WITH DEATH DOMAIN-RELATED"/>
    <property type="match status" value="1"/>
</dbReference>
<proteinExistence type="predicted"/>
<evidence type="ECO:0000259" key="1">
    <source>
        <dbReference type="PROSITE" id="PS51192"/>
    </source>
</evidence>
<dbReference type="AlphaFoldDB" id="A0A914ZCM0"/>
<reference evidence="3" key="1">
    <citation type="submission" date="2022-11" db="UniProtKB">
        <authorList>
            <consortium name="WormBaseParasite"/>
        </authorList>
    </citation>
    <scope>IDENTIFICATION</scope>
</reference>
<dbReference type="InterPro" id="IPR011545">
    <property type="entry name" value="DEAD/DEAH_box_helicase_dom"/>
</dbReference>
<dbReference type="PANTHER" id="PTHR14074:SF16">
    <property type="entry name" value="ANTIVIRAL INNATE IMMUNE RESPONSE RECEPTOR RIG-I"/>
    <property type="match status" value="1"/>
</dbReference>
<evidence type="ECO:0000313" key="3">
    <source>
        <dbReference type="WBParaSite" id="PSU_v2.g9676.t1"/>
    </source>
</evidence>